<keyword evidence="4" id="KW-0472">Membrane</keyword>
<keyword evidence="4" id="KW-0812">Transmembrane</keyword>
<gene>
    <name evidence="5" type="ORF">ZIOFF_054752</name>
</gene>
<feature type="coiled-coil region" evidence="2">
    <location>
        <begin position="206"/>
        <end position="271"/>
    </location>
</feature>
<feature type="region of interest" description="Disordered" evidence="3">
    <location>
        <begin position="437"/>
        <end position="463"/>
    </location>
</feature>
<feature type="region of interest" description="Disordered" evidence="3">
    <location>
        <begin position="1"/>
        <end position="32"/>
    </location>
</feature>
<reference evidence="5 6" key="1">
    <citation type="submission" date="2020-08" db="EMBL/GenBank/DDBJ databases">
        <title>Plant Genome Project.</title>
        <authorList>
            <person name="Zhang R.-G."/>
        </authorList>
    </citation>
    <scope>NUCLEOTIDE SEQUENCE [LARGE SCALE GENOMIC DNA]</scope>
    <source>
        <tissue evidence="5">Rhizome</tissue>
    </source>
</reference>
<proteinExistence type="predicted"/>
<dbReference type="AlphaFoldDB" id="A0A8J5KDY9"/>
<dbReference type="InterPro" id="IPR040265">
    <property type="entry name" value="CHUP1/IPGA1-like"/>
</dbReference>
<dbReference type="GO" id="GO:0072699">
    <property type="term" value="P:protein localization to cortical microtubule cytoskeleton"/>
    <property type="evidence" value="ECO:0007669"/>
    <property type="project" value="TreeGrafter"/>
</dbReference>
<comment type="caution">
    <text evidence="5">The sequence shown here is derived from an EMBL/GenBank/DDBJ whole genome shotgun (WGS) entry which is preliminary data.</text>
</comment>
<dbReference type="PANTHER" id="PTHR31342">
    <property type="entry name" value="PROTEIN CHUP1, CHLOROPLASTIC"/>
    <property type="match status" value="1"/>
</dbReference>
<evidence type="ECO:0000256" key="1">
    <source>
        <dbReference type="ARBA" id="ARBA00023054"/>
    </source>
</evidence>
<feature type="region of interest" description="Disordered" evidence="3">
    <location>
        <begin position="515"/>
        <end position="578"/>
    </location>
</feature>
<keyword evidence="1 2" id="KW-0175">Coiled coil</keyword>
<feature type="coiled-coil region" evidence="2">
    <location>
        <begin position="296"/>
        <end position="363"/>
    </location>
</feature>
<evidence type="ECO:0008006" key="7">
    <source>
        <dbReference type="Google" id="ProtNLM"/>
    </source>
</evidence>
<feature type="compositionally biased region" description="Polar residues" evidence="3">
    <location>
        <begin position="1"/>
        <end position="17"/>
    </location>
</feature>
<dbReference type="EMBL" id="JACMSC010000015">
    <property type="protein sequence ID" value="KAG6486182.1"/>
    <property type="molecule type" value="Genomic_DNA"/>
</dbReference>
<keyword evidence="6" id="KW-1185">Reference proteome</keyword>
<feature type="compositionally biased region" description="Polar residues" evidence="3">
    <location>
        <begin position="519"/>
        <end position="541"/>
    </location>
</feature>
<dbReference type="Proteomes" id="UP000734854">
    <property type="component" value="Unassembled WGS sequence"/>
</dbReference>
<name>A0A8J5KDY9_ZINOF</name>
<evidence type="ECO:0000313" key="6">
    <source>
        <dbReference type="Proteomes" id="UP000734854"/>
    </source>
</evidence>
<accession>A0A8J5KDY9</accession>
<dbReference type="GO" id="GO:0055028">
    <property type="term" value="C:cortical microtubule"/>
    <property type="evidence" value="ECO:0007669"/>
    <property type="project" value="TreeGrafter"/>
</dbReference>
<keyword evidence="4" id="KW-1133">Transmembrane helix</keyword>
<dbReference type="PANTHER" id="PTHR31342:SF4">
    <property type="entry name" value="ACTIN BINDING PROTEIN FAMILY"/>
    <property type="match status" value="1"/>
</dbReference>
<evidence type="ECO:0000256" key="3">
    <source>
        <dbReference type="SAM" id="MobiDB-lite"/>
    </source>
</evidence>
<organism evidence="5 6">
    <name type="scientific">Zingiber officinale</name>
    <name type="common">Ginger</name>
    <name type="synonym">Amomum zingiber</name>
    <dbReference type="NCBI Taxonomy" id="94328"/>
    <lineage>
        <taxon>Eukaryota</taxon>
        <taxon>Viridiplantae</taxon>
        <taxon>Streptophyta</taxon>
        <taxon>Embryophyta</taxon>
        <taxon>Tracheophyta</taxon>
        <taxon>Spermatophyta</taxon>
        <taxon>Magnoliopsida</taxon>
        <taxon>Liliopsida</taxon>
        <taxon>Zingiberales</taxon>
        <taxon>Zingiberaceae</taxon>
        <taxon>Zingiber</taxon>
    </lineage>
</organism>
<evidence type="ECO:0000256" key="2">
    <source>
        <dbReference type="SAM" id="Coils"/>
    </source>
</evidence>
<evidence type="ECO:0000313" key="5">
    <source>
        <dbReference type="EMBL" id="KAG6486182.1"/>
    </source>
</evidence>
<feature type="transmembrane region" description="Helical" evidence="4">
    <location>
        <begin position="60"/>
        <end position="79"/>
    </location>
</feature>
<evidence type="ECO:0000256" key="4">
    <source>
        <dbReference type="SAM" id="Phobius"/>
    </source>
</evidence>
<sequence length="603" mass="68206">MQQLDTATTPQISSSRIAFTGERPGGRPWKRQRRLRRGCSRLRACVSKELGSERSMTNPLVFRFGFALAISIAGFAVVYRRSRTRRLPSRPRSFSGLFYLQIQLDCAESPSVCKSAVIGLKELRLLNGVTTAFTKVVTSTSTITTSITTTRTTSSSFLFFEFDRKKSENQEDGAMQEEITKLRNQVWSLQENERGLELQLLEYYGMQEQEAAVRELENQIKINSVQAKLNSLKIESLLADNQKLRAQLIDYSRAVNELEAAKGTIKLLDREEKATSLKRRIETKDDEEIARRVNRMEELEFEIAKLNCMNSRLSEENLDLTRKLELVQASASGEQKGIAVEEANKTRECNENLINEIEQMKTDRCADVEQLVYLKWVNACLRYELRNYQPPHGRMGAKDLSKNLSPRSEKMAKQLILEYGNGDADEKSLSCIEFDSEDSYSSPASTADLEESSSSSRHGNSKRKKFLSKLKRLVLSKHNNNYHKVVNADRAPISPSSSGRRVSFSVSSIDDMIGRDSCCSLSPSMTEEQSPANQSVDSQTYNEKDESYKGEAGTPSRFQRMAPGDDAATDQRNTPEKAEIKKLATALSESRDDFKFNRASHWN</sequence>
<protein>
    <recommendedName>
        <fullName evidence="7">Protein CHUP1, chloroplastic</fullName>
    </recommendedName>
</protein>